<dbReference type="InterPro" id="IPR036271">
    <property type="entry name" value="Tet_transcr_reg_TetR-rel_C_sf"/>
</dbReference>
<dbReference type="InterPro" id="IPR011075">
    <property type="entry name" value="TetR_C"/>
</dbReference>
<feature type="DNA-binding region" description="H-T-H motif" evidence="4">
    <location>
        <begin position="32"/>
        <end position="51"/>
    </location>
</feature>
<dbReference type="Pfam" id="PF00440">
    <property type="entry name" value="TetR_N"/>
    <property type="match status" value="1"/>
</dbReference>
<dbReference type="RefSeq" id="WP_250430219.1">
    <property type="nucleotide sequence ID" value="NZ_JALPRR010000003.1"/>
</dbReference>
<keyword evidence="3" id="KW-0804">Transcription</keyword>
<dbReference type="PROSITE" id="PS50977">
    <property type="entry name" value="HTH_TETR_2"/>
    <property type="match status" value="1"/>
</dbReference>
<keyword evidence="1" id="KW-0805">Transcription regulation</keyword>
<dbReference type="SUPFAM" id="SSF48498">
    <property type="entry name" value="Tetracyclin repressor-like, C-terminal domain"/>
    <property type="match status" value="1"/>
</dbReference>
<dbReference type="InterPro" id="IPR001647">
    <property type="entry name" value="HTH_TetR"/>
</dbReference>
<evidence type="ECO:0000256" key="2">
    <source>
        <dbReference type="ARBA" id="ARBA00023125"/>
    </source>
</evidence>
<reference evidence="7" key="1">
    <citation type="journal article" date="2019" name="Int. J. Syst. Evol. Microbiol.">
        <title>The Global Catalogue of Microorganisms (GCM) 10K type strain sequencing project: providing services to taxonomists for standard genome sequencing and annotation.</title>
        <authorList>
            <consortium name="The Broad Institute Genomics Platform"/>
            <consortium name="The Broad Institute Genome Sequencing Center for Infectious Disease"/>
            <person name="Wu L."/>
            <person name="Ma J."/>
        </authorList>
    </citation>
    <scope>NUCLEOTIDE SEQUENCE [LARGE SCALE GENOMIC DNA]</scope>
    <source>
        <strain evidence="7">CGMCC 4.1782</strain>
    </source>
</reference>
<evidence type="ECO:0000256" key="1">
    <source>
        <dbReference type="ARBA" id="ARBA00023015"/>
    </source>
</evidence>
<dbReference type="Gene3D" id="1.10.357.10">
    <property type="entry name" value="Tetracycline Repressor, domain 2"/>
    <property type="match status" value="1"/>
</dbReference>
<evidence type="ECO:0000256" key="3">
    <source>
        <dbReference type="ARBA" id="ARBA00023163"/>
    </source>
</evidence>
<sequence>MEATSSKAERTRHLIVEKSAHLFNLKGYAGTSMQDIMAATGLTKGGIYGHFESKEEIALAAFEHAAGVVTQLLAEKIAAKITATAKLQALLSFYKTYLIAPPVQGGCPVLNTSVEADDTNPLLRASVVRVLNRLHKSVANIVKLGITQGEFKASADAERFSILFVSMVEGGVMVSKAYGDPKYLATVLQQLELMIDQELKF</sequence>
<name>A0ABW5D1Z9_9BACT</name>
<accession>A0ABW5D1Z9</accession>
<comment type="caution">
    <text evidence="6">The sequence shown here is derived from an EMBL/GenBank/DDBJ whole genome shotgun (WGS) entry which is preliminary data.</text>
</comment>
<evidence type="ECO:0000313" key="7">
    <source>
        <dbReference type="Proteomes" id="UP001597374"/>
    </source>
</evidence>
<gene>
    <name evidence="6" type="ORF">ACFSKP_13535</name>
</gene>
<dbReference type="SUPFAM" id="SSF46689">
    <property type="entry name" value="Homeodomain-like"/>
    <property type="match status" value="1"/>
</dbReference>
<dbReference type="Pfam" id="PF16925">
    <property type="entry name" value="TetR_C_13"/>
    <property type="match status" value="1"/>
</dbReference>
<dbReference type="InterPro" id="IPR023772">
    <property type="entry name" value="DNA-bd_HTH_TetR-type_CS"/>
</dbReference>
<dbReference type="InterPro" id="IPR009057">
    <property type="entry name" value="Homeodomain-like_sf"/>
</dbReference>
<evidence type="ECO:0000256" key="4">
    <source>
        <dbReference type="PROSITE-ProRule" id="PRU00335"/>
    </source>
</evidence>
<proteinExistence type="predicted"/>
<evidence type="ECO:0000259" key="5">
    <source>
        <dbReference type="PROSITE" id="PS50977"/>
    </source>
</evidence>
<dbReference type="EMBL" id="JBHUIM010000002">
    <property type="protein sequence ID" value="MFD2247285.1"/>
    <property type="molecule type" value="Genomic_DNA"/>
</dbReference>
<dbReference type="PANTHER" id="PTHR47506:SF3">
    <property type="entry name" value="HTH-TYPE TRANSCRIPTIONAL REGULATOR LMRA"/>
    <property type="match status" value="1"/>
</dbReference>
<keyword evidence="2 4" id="KW-0238">DNA-binding</keyword>
<dbReference type="PANTHER" id="PTHR47506">
    <property type="entry name" value="TRANSCRIPTIONAL REGULATORY PROTEIN"/>
    <property type="match status" value="1"/>
</dbReference>
<organism evidence="6 7">
    <name type="scientific">Pontibacter ruber</name>
    <dbReference type="NCBI Taxonomy" id="1343895"/>
    <lineage>
        <taxon>Bacteria</taxon>
        <taxon>Pseudomonadati</taxon>
        <taxon>Bacteroidota</taxon>
        <taxon>Cytophagia</taxon>
        <taxon>Cytophagales</taxon>
        <taxon>Hymenobacteraceae</taxon>
        <taxon>Pontibacter</taxon>
    </lineage>
</organism>
<dbReference type="PRINTS" id="PR00455">
    <property type="entry name" value="HTHTETR"/>
</dbReference>
<protein>
    <submittedName>
        <fullName evidence="6">TetR/AcrR family transcriptional regulator</fullName>
    </submittedName>
</protein>
<dbReference type="PROSITE" id="PS01081">
    <property type="entry name" value="HTH_TETR_1"/>
    <property type="match status" value="1"/>
</dbReference>
<feature type="domain" description="HTH tetR-type" evidence="5">
    <location>
        <begin position="9"/>
        <end position="69"/>
    </location>
</feature>
<dbReference type="Proteomes" id="UP001597374">
    <property type="component" value="Unassembled WGS sequence"/>
</dbReference>
<evidence type="ECO:0000313" key="6">
    <source>
        <dbReference type="EMBL" id="MFD2247285.1"/>
    </source>
</evidence>
<keyword evidence="7" id="KW-1185">Reference proteome</keyword>